<dbReference type="RefSeq" id="WP_286485311.1">
    <property type="nucleotide sequence ID" value="NZ_JACALR010000002.1"/>
</dbReference>
<evidence type="ECO:0000313" key="2">
    <source>
        <dbReference type="Proteomes" id="UP001173578"/>
    </source>
</evidence>
<accession>A0AAW7DGF0</accession>
<evidence type="ECO:0000313" key="1">
    <source>
        <dbReference type="EMBL" id="MDM1550625.1"/>
    </source>
</evidence>
<gene>
    <name evidence="1" type="ORF">HX095_05300</name>
</gene>
<proteinExistence type="predicted"/>
<comment type="caution">
    <text evidence="1">The sequence shown here is derived from an EMBL/GenBank/DDBJ whole genome shotgun (WGS) entry which is preliminary data.</text>
</comment>
<dbReference type="Proteomes" id="UP001173578">
    <property type="component" value="Unassembled WGS sequence"/>
</dbReference>
<organism evidence="1 2">
    <name type="scientific">Empedobacter falsenii</name>
    <dbReference type="NCBI Taxonomy" id="343874"/>
    <lineage>
        <taxon>Bacteria</taxon>
        <taxon>Pseudomonadati</taxon>
        <taxon>Bacteroidota</taxon>
        <taxon>Flavobacteriia</taxon>
        <taxon>Flavobacteriales</taxon>
        <taxon>Weeksellaceae</taxon>
        <taxon>Empedobacter</taxon>
    </lineage>
</organism>
<dbReference type="AlphaFoldDB" id="A0AAW7DGF0"/>
<reference evidence="1" key="2">
    <citation type="journal article" date="2022" name="Sci. Total Environ.">
        <title>Prevalence, transmission, and molecular epidemiology of tet(X)-positive bacteria among humans, animals, and environmental niches in China: An epidemiological, and genomic-based study.</title>
        <authorList>
            <person name="Dong N."/>
            <person name="Zeng Y."/>
            <person name="Cai C."/>
            <person name="Sun C."/>
            <person name="Lu J."/>
            <person name="Liu C."/>
            <person name="Zhou H."/>
            <person name="Sun Q."/>
            <person name="Shu L."/>
            <person name="Wang H."/>
            <person name="Wang Y."/>
            <person name="Wang S."/>
            <person name="Wu C."/>
            <person name="Chan E.W."/>
            <person name="Chen G."/>
            <person name="Shen Z."/>
            <person name="Chen S."/>
            <person name="Zhang R."/>
        </authorList>
    </citation>
    <scope>NUCLEOTIDE SEQUENCE</scope>
    <source>
        <strain evidence="1">210</strain>
    </source>
</reference>
<reference evidence="1" key="1">
    <citation type="submission" date="2020-06" db="EMBL/GenBank/DDBJ databases">
        <authorList>
            <person name="Dong N."/>
        </authorList>
    </citation>
    <scope>NUCLEOTIDE SEQUENCE</scope>
    <source>
        <strain evidence="1">210</strain>
    </source>
</reference>
<dbReference type="EMBL" id="JACALR010000002">
    <property type="protein sequence ID" value="MDM1550625.1"/>
    <property type="molecule type" value="Genomic_DNA"/>
</dbReference>
<name>A0AAW7DGF0_9FLAO</name>
<protein>
    <submittedName>
        <fullName evidence="1">Uncharacterized protein</fullName>
    </submittedName>
</protein>
<sequence>MKTKTIYHLDKDCNIVKIEVITKMKKAKKWRKLKKSDYAKKARLEYKMARKIWGRPRPVNVFDLPLPILWRGSAFYKE</sequence>